<feature type="transmembrane region" description="Helical" evidence="1">
    <location>
        <begin position="295"/>
        <end position="321"/>
    </location>
</feature>
<comment type="function">
    <text evidence="1">Ethanolamine phosphate transferase involved in glycosylphosphatidylinositol-anchor biosynthesis. Transfers ethanolamine phosphate to the first alpha-1,4-linked mannose of the glycosylphosphatidylinositol precursor of GPI-anchor.</text>
</comment>
<keyword evidence="1" id="KW-0256">Endoplasmic reticulum</keyword>
<keyword evidence="3" id="KW-1185">Reference proteome</keyword>
<dbReference type="Proteomes" id="UP000274429">
    <property type="component" value="Unassembled WGS sequence"/>
</dbReference>
<keyword evidence="1" id="KW-0812">Transmembrane</keyword>
<keyword evidence="1" id="KW-1133">Transmembrane helix</keyword>
<dbReference type="PANTHER" id="PTHR12250:SF0">
    <property type="entry name" value="GPI ETHANOLAMINE PHOSPHATE TRANSFERASE 1"/>
    <property type="match status" value="1"/>
</dbReference>
<evidence type="ECO:0000313" key="3">
    <source>
        <dbReference type="Proteomes" id="UP000274429"/>
    </source>
</evidence>
<protein>
    <recommendedName>
        <fullName evidence="1">GPI ethanolamine phosphate transferase 1</fullName>
        <ecNumber evidence="1">2.-.-.-</ecNumber>
    </recommendedName>
</protein>
<feature type="transmembrane region" description="Helical" evidence="1">
    <location>
        <begin position="408"/>
        <end position="427"/>
    </location>
</feature>
<sequence>MGLVKADIPTETRPRHVALLAGFNEDIYNIRNAWRTNIRHFDTILHNTQFSWAYGHSVALSPLKLPPGDPRNLRLKLEDYNAVPYDPILVDKFVFNKFQAFITFDLAKFVELDEKNDDGRCGKLLFLHLSSVDDVAHRVGSKDNFFYQTLNNADNLVKEIHRQLRLHLNQEALSATTFIVTADHGIKPEGVTSTSLIFMLYSFALQLPGNAKFDTSLKSSTQGTVPLGLLNTSKEVKASLVRDNICHLMKLREALIRRSNRHSILPLFYAHKRKLPNDFDDLLVKEMALQNSLKIVLWAAWFMDFIFWTISMVLLSLSLAISLMDSQPCGSPSKLRFYIRLGVFGLASTELCRGMESCNNLTTSQINRRSTCLKKVKGFDEPRCFAAAGALLTVDLFFDEVDRRKGKYMAILLLILALFLGLWMCILHDHLLLLTILRSRGFQVMFVLLLALFWFLFTRQIGAVKVDSISCSAFLHTMEVLQFLPYHPGKSDFSLGSNALGVTCHATECILLVVNFPPLGLLIFYIYATLERGHKQGMSALRAQALAWILLTPFTFVQGTANIGYTDSWSQITKHLAYFIYLSVGPLICALVLCCIIRFLVICMIYGC</sequence>
<dbReference type="AlphaFoldDB" id="A0A0R3X0A6"/>
<dbReference type="InterPro" id="IPR002591">
    <property type="entry name" value="Phosphodiest/P_Trfase"/>
</dbReference>
<dbReference type="UniPathway" id="UPA00196"/>
<feature type="transmembrane region" description="Helical" evidence="1">
    <location>
        <begin position="578"/>
        <end position="606"/>
    </location>
</feature>
<evidence type="ECO:0000313" key="2">
    <source>
        <dbReference type="EMBL" id="VDM30753.1"/>
    </source>
</evidence>
<dbReference type="WBParaSite" id="TTAC_0000654601-mRNA-1">
    <property type="protein sequence ID" value="TTAC_0000654601-mRNA-1"/>
    <property type="gene ID" value="TTAC_0000654601"/>
</dbReference>
<feature type="transmembrane region" description="Helical" evidence="1">
    <location>
        <begin position="510"/>
        <end position="528"/>
    </location>
</feature>
<accession>A0A0R3X0A6</accession>
<dbReference type="GO" id="GO:0005789">
    <property type="term" value="C:endoplasmic reticulum membrane"/>
    <property type="evidence" value="ECO:0007669"/>
    <property type="project" value="UniProtKB-SubCell"/>
</dbReference>
<evidence type="ECO:0000256" key="1">
    <source>
        <dbReference type="RuleBase" id="RU367138"/>
    </source>
</evidence>
<name>A0A0R3X0A6_HYDTA</name>
<comment type="subcellular location">
    <subcellularLocation>
        <location evidence="1">Endoplasmic reticulum membrane</location>
        <topology evidence="1">Multi-pass membrane protein</topology>
    </subcellularLocation>
</comment>
<dbReference type="EMBL" id="UYWX01020307">
    <property type="protein sequence ID" value="VDM30753.1"/>
    <property type="molecule type" value="Genomic_DNA"/>
</dbReference>
<dbReference type="GO" id="GO:0051377">
    <property type="term" value="F:mannose-ethanolamine phosphotransferase activity"/>
    <property type="evidence" value="ECO:0007669"/>
    <property type="project" value="UniProtKB-UniRule"/>
</dbReference>
<reference evidence="2 3" key="2">
    <citation type="submission" date="2018-11" db="EMBL/GenBank/DDBJ databases">
        <authorList>
            <consortium name="Pathogen Informatics"/>
        </authorList>
    </citation>
    <scope>NUCLEOTIDE SEQUENCE [LARGE SCALE GENOMIC DNA]</scope>
</reference>
<dbReference type="PANTHER" id="PTHR12250">
    <property type="entry name" value="PHOSPHATIDYLINOSITOL GLYCAN, CLASS N"/>
    <property type="match status" value="1"/>
</dbReference>
<proteinExistence type="inferred from homology"/>
<comment type="pathway">
    <text evidence="1">Glycolipid biosynthesis; glycosylphosphatidylinositol-anchor biosynthesis.</text>
</comment>
<dbReference type="GO" id="GO:0006506">
    <property type="term" value="P:GPI anchor biosynthetic process"/>
    <property type="evidence" value="ECO:0007669"/>
    <property type="project" value="UniProtKB-UniPathway"/>
</dbReference>
<dbReference type="InterPro" id="IPR017850">
    <property type="entry name" value="Alkaline_phosphatase_core_sf"/>
</dbReference>
<dbReference type="SUPFAM" id="SSF53649">
    <property type="entry name" value="Alkaline phosphatase-like"/>
    <property type="match status" value="1"/>
</dbReference>
<gene>
    <name evidence="2" type="ORF">TTAC_LOCUS6531</name>
</gene>
<dbReference type="STRING" id="6205.A0A0R3X0A6"/>
<dbReference type="Gene3D" id="3.40.720.10">
    <property type="entry name" value="Alkaline Phosphatase, subunit A"/>
    <property type="match status" value="1"/>
</dbReference>
<comment type="similarity">
    <text evidence="1">Belongs to the PIGG/PIGN/PIGO family. PIGN subfamily.</text>
</comment>
<keyword evidence="1" id="KW-0808">Transferase</keyword>
<dbReference type="EC" id="2.-.-.-" evidence="1"/>
<comment type="caution">
    <text evidence="1">Lacks conserved residue(s) required for the propagation of feature annotation.</text>
</comment>
<keyword evidence="1" id="KW-0472">Membrane</keyword>
<feature type="transmembrane region" description="Helical" evidence="1">
    <location>
        <begin position="540"/>
        <end position="558"/>
    </location>
</feature>
<dbReference type="Pfam" id="PF01663">
    <property type="entry name" value="Phosphodiest"/>
    <property type="match status" value="1"/>
</dbReference>
<feature type="transmembrane region" description="Helical" evidence="1">
    <location>
        <begin position="439"/>
        <end position="457"/>
    </location>
</feature>
<organism evidence="4">
    <name type="scientific">Hydatigena taeniaeformis</name>
    <name type="common">Feline tapeworm</name>
    <name type="synonym">Taenia taeniaeformis</name>
    <dbReference type="NCBI Taxonomy" id="6205"/>
    <lineage>
        <taxon>Eukaryota</taxon>
        <taxon>Metazoa</taxon>
        <taxon>Spiralia</taxon>
        <taxon>Lophotrochozoa</taxon>
        <taxon>Platyhelminthes</taxon>
        <taxon>Cestoda</taxon>
        <taxon>Eucestoda</taxon>
        <taxon>Cyclophyllidea</taxon>
        <taxon>Taeniidae</taxon>
        <taxon>Hydatigera</taxon>
    </lineage>
</organism>
<reference evidence="4" key="1">
    <citation type="submission" date="2017-02" db="UniProtKB">
        <authorList>
            <consortium name="WormBaseParasite"/>
        </authorList>
    </citation>
    <scope>IDENTIFICATION</scope>
</reference>
<dbReference type="OrthoDB" id="2748310at2759"/>
<keyword evidence="1" id="KW-0337">GPI-anchor biosynthesis</keyword>
<dbReference type="InterPro" id="IPR007070">
    <property type="entry name" value="GPI_EtnP_transferase_1"/>
</dbReference>
<evidence type="ECO:0000313" key="4">
    <source>
        <dbReference type="WBParaSite" id="TTAC_0000654601-mRNA-1"/>
    </source>
</evidence>